<evidence type="ECO:0000313" key="1">
    <source>
        <dbReference type="EMBL" id="KAK3077856.1"/>
    </source>
</evidence>
<dbReference type="EMBL" id="JAWDJW010002432">
    <property type="protein sequence ID" value="KAK3077856.1"/>
    <property type="molecule type" value="Genomic_DNA"/>
</dbReference>
<dbReference type="Proteomes" id="UP001186974">
    <property type="component" value="Unassembled WGS sequence"/>
</dbReference>
<feature type="non-terminal residue" evidence="1">
    <location>
        <position position="149"/>
    </location>
</feature>
<accession>A0ACC3DMG4</accession>
<protein>
    <submittedName>
        <fullName evidence="1">Uncharacterized protein</fullName>
    </submittedName>
</protein>
<keyword evidence="2" id="KW-1185">Reference proteome</keyword>
<organism evidence="1 2">
    <name type="scientific">Coniosporium uncinatum</name>
    <dbReference type="NCBI Taxonomy" id="93489"/>
    <lineage>
        <taxon>Eukaryota</taxon>
        <taxon>Fungi</taxon>
        <taxon>Dikarya</taxon>
        <taxon>Ascomycota</taxon>
        <taxon>Pezizomycotina</taxon>
        <taxon>Dothideomycetes</taxon>
        <taxon>Dothideomycetes incertae sedis</taxon>
        <taxon>Coniosporium</taxon>
    </lineage>
</organism>
<evidence type="ECO:0000313" key="2">
    <source>
        <dbReference type="Proteomes" id="UP001186974"/>
    </source>
</evidence>
<gene>
    <name evidence="1" type="ORF">LTS18_009074</name>
</gene>
<proteinExistence type="predicted"/>
<reference evidence="1" key="1">
    <citation type="submission" date="2024-09" db="EMBL/GenBank/DDBJ databases">
        <title>Black Yeasts Isolated from many extreme environments.</title>
        <authorList>
            <person name="Coleine C."/>
            <person name="Stajich J.E."/>
            <person name="Selbmann L."/>
        </authorList>
    </citation>
    <scope>NUCLEOTIDE SEQUENCE</scope>
    <source>
        <strain evidence="1">CCFEE 5737</strain>
    </source>
</reference>
<comment type="caution">
    <text evidence="1">The sequence shown here is derived from an EMBL/GenBank/DDBJ whole genome shotgun (WGS) entry which is preliminary data.</text>
</comment>
<sequence length="149" mass="16395">MARLLRRHLRRPTLASFHSLHRRPLGHDTHQAAGLRLLPQLRRPRREKVGNTGLTVLVGQVAAVYTVLGSDAALHMAEEIRGAGVVILRTMWRSFVANMPLALAMLLSYLFNIGSVDACARGLLRLPQQHPSASSPPPRATTAHSDHQP</sequence>
<name>A0ACC3DMG4_9PEZI</name>